<dbReference type="EMBL" id="BSTJ01000023">
    <property type="protein sequence ID" value="GLY81851.1"/>
    <property type="molecule type" value="Genomic_DNA"/>
</dbReference>
<comment type="caution">
    <text evidence="2">The sequence shown here is derived from an EMBL/GenBank/DDBJ whole genome shotgun (WGS) entry which is preliminary data.</text>
</comment>
<evidence type="ECO:0000256" key="1">
    <source>
        <dbReference type="SAM" id="MobiDB-lite"/>
    </source>
</evidence>
<organism evidence="2 3">
    <name type="scientific">Actinoallomurus iriomotensis</name>
    <dbReference type="NCBI Taxonomy" id="478107"/>
    <lineage>
        <taxon>Bacteria</taxon>
        <taxon>Bacillati</taxon>
        <taxon>Actinomycetota</taxon>
        <taxon>Actinomycetes</taxon>
        <taxon>Streptosporangiales</taxon>
        <taxon>Thermomonosporaceae</taxon>
        <taxon>Actinoallomurus</taxon>
    </lineage>
</organism>
<evidence type="ECO:0000313" key="3">
    <source>
        <dbReference type="Proteomes" id="UP001165135"/>
    </source>
</evidence>
<name>A0A9W6RSR3_9ACTN</name>
<feature type="compositionally biased region" description="Gly residues" evidence="1">
    <location>
        <begin position="68"/>
        <end position="85"/>
    </location>
</feature>
<proteinExistence type="predicted"/>
<evidence type="ECO:0000313" key="2">
    <source>
        <dbReference type="EMBL" id="GLY81851.1"/>
    </source>
</evidence>
<dbReference type="Proteomes" id="UP001165135">
    <property type="component" value="Unassembled WGS sequence"/>
</dbReference>
<sequence>MPTLRNPALAPGFRMSDLITDGRRVWHMAAVGYTKGDPSKVDVVTVGEIGGPAGPLDADGLIPAGQIPGGGGGGGGGVSIGGDLGGTTSSPQVIATHLSSPLPLIQGGTGGGSASAARTSLGLGGAALLDVGTATGTVAAGDDSRLTNARTPTAHASSHAAGGSDAVTPASIGAATDHGYNPADYGLLAWVGDPGYLAGAVAVPAGIVHLMKIKIPKAMTITNLVFYMANSITLTSGQNFAAVFDTSGTRLGITADQSSNWATAGSKVCALTSPAAVSAGFVYAAILFNGSSPPQMGRYGQNTIYDNASIGSLVRFGQYGSGLTAMPTSLTMGSMTANSTAAFWAGAS</sequence>
<feature type="region of interest" description="Disordered" evidence="1">
    <location>
        <begin position="68"/>
        <end position="93"/>
    </location>
</feature>
<feature type="region of interest" description="Disordered" evidence="1">
    <location>
        <begin position="143"/>
        <end position="165"/>
    </location>
</feature>
<protein>
    <recommendedName>
        <fullName evidence="4">Minor tail protein</fullName>
    </recommendedName>
</protein>
<reference evidence="2" key="1">
    <citation type="submission" date="2023-03" db="EMBL/GenBank/DDBJ databases">
        <title>Actinoallomurus iriomotensis NBRC 103681.</title>
        <authorList>
            <person name="Ichikawa N."/>
            <person name="Sato H."/>
            <person name="Tonouchi N."/>
        </authorList>
    </citation>
    <scope>NUCLEOTIDE SEQUENCE</scope>
    <source>
        <strain evidence="2">NBRC 103681</strain>
    </source>
</reference>
<evidence type="ECO:0008006" key="4">
    <source>
        <dbReference type="Google" id="ProtNLM"/>
    </source>
</evidence>
<dbReference type="AlphaFoldDB" id="A0A9W6RSR3"/>
<accession>A0A9W6RSR3</accession>
<gene>
    <name evidence="2" type="ORF">Airi01_101180</name>
</gene>
<feature type="compositionally biased region" description="Low complexity" evidence="1">
    <location>
        <begin position="154"/>
        <end position="164"/>
    </location>
</feature>